<sequence length="118" mass="13286">MEPRLGTHIQTVLMRMRLAHLPPVLTYKYDITEIDQMQKGKFNISVKKLLSKFRDKSRELEFIQLSATSSLDCRLLLNLAARSSPLPRGRVSWVRPDLASPSSKHACSTSHAPGVRAS</sequence>
<evidence type="ECO:0000256" key="1">
    <source>
        <dbReference type="SAM" id="MobiDB-lite"/>
    </source>
</evidence>
<name>A0A4C1XDJ3_EUMVA</name>
<evidence type="ECO:0000313" key="3">
    <source>
        <dbReference type="Proteomes" id="UP000299102"/>
    </source>
</evidence>
<reference evidence="2 3" key="1">
    <citation type="journal article" date="2019" name="Commun. Biol.">
        <title>The bagworm genome reveals a unique fibroin gene that provides high tensile strength.</title>
        <authorList>
            <person name="Kono N."/>
            <person name="Nakamura H."/>
            <person name="Ohtoshi R."/>
            <person name="Tomita M."/>
            <person name="Numata K."/>
            <person name="Arakawa K."/>
        </authorList>
    </citation>
    <scope>NUCLEOTIDE SEQUENCE [LARGE SCALE GENOMIC DNA]</scope>
</reference>
<comment type="caution">
    <text evidence="2">The sequence shown here is derived from an EMBL/GenBank/DDBJ whole genome shotgun (WGS) entry which is preliminary data.</text>
</comment>
<gene>
    <name evidence="2" type="ORF">EVAR_14017_1</name>
</gene>
<proteinExistence type="predicted"/>
<dbReference type="AlphaFoldDB" id="A0A4C1XDJ3"/>
<feature type="region of interest" description="Disordered" evidence="1">
    <location>
        <begin position="96"/>
        <end position="118"/>
    </location>
</feature>
<evidence type="ECO:0000313" key="2">
    <source>
        <dbReference type="EMBL" id="GBP60255.1"/>
    </source>
</evidence>
<accession>A0A4C1XDJ3</accession>
<organism evidence="2 3">
    <name type="scientific">Eumeta variegata</name>
    <name type="common">Bagworm moth</name>
    <name type="synonym">Eumeta japonica</name>
    <dbReference type="NCBI Taxonomy" id="151549"/>
    <lineage>
        <taxon>Eukaryota</taxon>
        <taxon>Metazoa</taxon>
        <taxon>Ecdysozoa</taxon>
        <taxon>Arthropoda</taxon>
        <taxon>Hexapoda</taxon>
        <taxon>Insecta</taxon>
        <taxon>Pterygota</taxon>
        <taxon>Neoptera</taxon>
        <taxon>Endopterygota</taxon>
        <taxon>Lepidoptera</taxon>
        <taxon>Glossata</taxon>
        <taxon>Ditrysia</taxon>
        <taxon>Tineoidea</taxon>
        <taxon>Psychidae</taxon>
        <taxon>Oiketicinae</taxon>
        <taxon>Eumeta</taxon>
    </lineage>
</organism>
<dbReference type="Proteomes" id="UP000299102">
    <property type="component" value="Unassembled WGS sequence"/>
</dbReference>
<dbReference type="EMBL" id="BGZK01000783">
    <property type="protein sequence ID" value="GBP60255.1"/>
    <property type="molecule type" value="Genomic_DNA"/>
</dbReference>
<protein>
    <submittedName>
        <fullName evidence="2">Uncharacterized protein</fullName>
    </submittedName>
</protein>
<keyword evidence="3" id="KW-1185">Reference proteome</keyword>
<feature type="compositionally biased region" description="Polar residues" evidence="1">
    <location>
        <begin position="100"/>
        <end position="111"/>
    </location>
</feature>